<dbReference type="Proteomes" id="UP001152447">
    <property type="component" value="Unassembled WGS sequence"/>
</dbReference>
<feature type="transmembrane region" description="Helical" evidence="8">
    <location>
        <begin position="305"/>
        <end position="326"/>
    </location>
</feature>
<reference evidence="10" key="1">
    <citation type="submission" date="2022-07" db="EMBL/GenBank/DDBJ databases">
        <authorList>
            <person name="Criscuolo A."/>
        </authorList>
    </citation>
    <scope>NUCLEOTIDE SEQUENCE</scope>
    <source>
        <strain evidence="10">CIP103197</strain>
    </source>
</reference>
<comment type="caution">
    <text evidence="10">The sequence shown here is derived from an EMBL/GenBank/DDBJ whole genome shotgun (WGS) entry which is preliminary data.</text>
</comment>
<feature type="transmembrane region" description="Helical" evidence="8">
    <location>
        <begin position="108"/>
        <end position="125"/>
    </location>
</feature>
<feature type="transmembrane region" description="Helical" evidence="8">
    <location>
        <begin position="160"/>
        <end position="185"/>
    </location>
</feature>
<gene>
    <name evidence="10" type="primary">ndhB_1</name>
    <name evidence="10" type="ORF">PSEHALCIP103_02275</name>
</gene>
<evidence type="ECO:0000256" key="3">
    <source>
        <dbReference type="ARBA" id="ARBA00022475"/>
    </source>
</evidence>
<evidence type="ECO:0000259" key="9">
    <source>
        <dbReference type="Pfam" id="PF00361"/>
    </source>
</evidence>
<feature type="transmembrane region" description="Helical" evidence="8">
    <location>
        <begin position="131"/>
        <end position="148"/>
    </location>
</feature>
<dbReference type="PRINTS" id="PR01437">
    <property type="entry name" value="NUOXDRDTASE4"/>
</dbReference>
<feature type="transmembrane region" description="Helical" evidence="8">
    <location>
        <begin position="205"/>
        <end position="226"/>
    </location>
</feature>
<feature type="transmembrane region" description="Helical" evidence="8">
    <location>
        <begin position="238"/>
        <end position="259"/>
    </location>
</feature>
<accession>A0A9W4VSS4</accession>
<evidence type="ECO:0000256" key="5">
    <source>
        <dbReference type="ARBA" id="ARBA00022989"/>
    </source>
</evidence>
<evidence type="ECO:0000313" key="11">
    <source>
        <dbReference type="Proteomes" id="UP001152447"/>
    </source>
</evidence>
<evidence type="ECO:0000256" key="4">
    <source>
        <dbReference type="ARBA" id="ARBA00022692"/>
    </source>
</evidence>
<feature type="transmembrane region" description="Helical" evidence="8">
    <location>
        <begin position="5"/>
        <end position="22"/>
    </location>
</feature>
<feature type="transmembrane region" description="Helical" evidence="8">
    <location>
        <begin position="34"/>
        <end position="52"/>
    </location>
</feature>
<dbReference type="GO" id="GO:0005886">
    <property type="term" value="C:plasma membrane"/>
    <property type="evidence" value="ECO:0007669"/>
    <property type="project" value="UniProtKB-SubCell"/>
</dbReference>
<keyword evidence="4 7" id="KW-0812">Transmembrane</keyword>
<dbReference type="NCBIfam" id="NF009309">
    <property type="entry name" value="PRK12666.1"/>
    <property type="match status" value="1"/>
</dbReference>
<comment type="similarity">
    <text evidence="2">Belongs to the CPA3 antiporters (TC 2.A.63) subunit D family.</text>
</comment>
<proteinExistence type="inferred from homology"/>
<dbReference type="PANTHER" id="PTHR42703:SF1">
    <property type="entry name" value="NA(+)_H(+) ANTIPORTER SUBUNIT D1"/>
    <property type="match status" value="1"/>
</dbReference>
<evidence type="ECO:0000256" key="1">
    <source>
        <dbReference type="ARBA" id="ARBA00004651"/>
    </source>
</evidence>
<dbReference type="InterPro" id="IPR003918">
    <property type="entry name" value="NADH_UbQ_OxRdtase"/>
</dbReference>
<dbReference type="InterPro" id="IPR001750">
    <property type="entry name" value="ND/Mrp_TM"/>
</dbReference>
<evidence type="ECO:0000256" key="2">
    <source>
        <dbReference type="ARBA" id="ARBA00005346"/>
    </source>
</evidence>
<protein>
    <submittedName>
        <fullName evidence="10">NAD(P)H-quinone oxidoreductase subunit 2, chloroplastic</fullName>
    </submittedName>
</protein>
<sequence length="505" mass="53355">MIQHLASLPVLMPMLAAIILLLPPCGKSLFARRLTSSLMAILTFVITVLLLVQVKDNGIIVYAIGNWSAPFGIVLVADMLSTLLVTLTAFLGLGVVLYGCAGDDEQGSFFHPLVHFLILGVNGAFLTGDLFNVFVFFEVLLIASYALLMHGGGKPKTRAALHYVILNLVGSSVFLIGLGILYGVLGTLNIADMANKVPQLTGDDVYLAKAGGLLLLVVFALKSALLPLHLWLPNAYSSATPVVAALFAIMTKVGVYATLRVYTVVFGEQAGELEHMAQSWLWALAIATIVIGAIGVLAAQDLRKLTANLVLVSVGTLVALVALQNINATAALLYYLVHSTLVTAALFLLADLIATQRGKAGDRLVGGRAVKQPFLLGACFIIAGLTVIGMPPLSGFVGKIWILKTTLNSEQALVFWPVYLIMSLALIVAISRAGTSLFWEHKDKGGEAADVANAHPLQVIVLVGLLTSSVLLVVFGDLATQYALETATQLHDISGGINAVLKGGL</sequence>
<organism evidence="10 11">
    <name type="scientific">Pseudoalteromonas haloplanktis</name>
    <name type="common">Alteromonas haloplanktis</name>
    <dbReference type="NCBI Taxonomy" id="228"/>
    <lineage>
        <taxon>Bacteria</taxon>
        <taxon>Pseudomonadati</taxon>
        <taxon>Pseudomonadota</taxon>
        <taxon>Gammaproteobacteria</taxon>
        <taxon>Alteromonadales</taxon>
        <taxon>Pseudoalteromonadaceae</taxon>
        <taxon>Pseudoalteromonas</taxon>
    </lineage>
</organism>
<comment type="subcellular location">
    <subcellularLocation>
        <location evidence="1">Cell membrane</location>
        <topology evidence="1">Multi-pass membrane protein</topology>
    </subcellularLocation>
    <subcellularLocation>
        <location evidence="7">Membrane</location>
        <topology evidence="7">Multi-pass membrane protein</topology>
    </subcellularLocation>
</comment>
<keyword evidence="5 8" id="KW-1133">Transmembrane helix</keyword>
<feature type="transmembrane region" description="Helical" evidence="8">
    <location>
        <begin position="332"/>
        <end position="353"/>
    </location>
</feature>
<dbReference type="Pfam" id="PF00361">
    <property type="entry name" value="Proton_antipo_M"/>
    <property type="match status" value="1"/>
</dbReference>
<dbReference type="RefSeq" id="WP_076921576.1">
    <property type="nucleotide sequence ID" value="NZ_CAMAPB010000032.1"/>
</dbReference>
<evidence type="ECO:0000313" key="10">
    <source>
        <dbReference type="EMBL" id="CAH9060441.1"/>
    </source>
</evidence>
<feature type="transmembrane region" description="Helical" evidence="8">
    <location>
        <begin position="83"/>
        <end position="101"/>
    </location>
</feature>
<dbReference type="PANTHER" id="PTHR42703">
    <property type="entry name" value="NADH DEHYDROGENASE"/>
    <property type="match status" value="1"/>
</dbReference>
<feature type="transmembrane region" description="Helical" evidence="8">
    <location>
        <begin position="279"/>
        <end position="298"/>
    </location>
</feature>
<evidence type="ECO:0000256" key="8">
    <source>
        <dbReference type="SAM" id="Phobius"/>
    </source>
</evidence>
<dbReference type="EMBL" id="CAMAPB010000032">
    <property type="protein sequence ID" value="CAH9060441.1"/>
    <property type="molecule type" value="Genomic_DNA"/>
</dbReference>
<keyword evidence="6 8" id="KW-0472">Membrane</keyword>
<feature type="transmembrane region" description="Helical" evidence="8">
    <location>
        <begin position="59"/>
        <end position="77"/>
    </location>
</feature>
<dbReference type="GO" id="GO:0042773">
    <property type="term" value="P:ATP synthesis coupled electron transport"/>
    <property type="evidence" value="ECO:0007669"/>
    <property type="project" value="InterPro"/>
</dbReference>
<dbReference type="InterPro" id="IPR050586">
    <property type="entry name" value="CPA3_Na-H_Antiporter_D"/>
</dbReference>
<dbReference type="GO" id="GO:0008137">
    <property type="term" value="F:NADH dehydrogenase (ubiquinone) activity"/>
    <property type="evidence" value="ECO:0007669"/>
    <property type="project" value="InterPro"/>
</dbReference>
<name>A0A9W4VSS4_PSEHA</name>
<evidence type="ECO:0000256" key="7">
    <source>
        <dbReference type="RuleBase" id="RU000320"/>
    </source>
</evidence>
<keyword evidence="3" id="KW-1003">Cell membrane</keyword>
<dbReference type="AlphaFoldDB" id="A0A9W4VSS4"/>
<feature type="transmembrane region" description="Helical" evidence="8">
    <location>
        <begin position="374"/>
        <end position="393"/>
    </location>
</feature>
<evidence type="ECO:0000256" key="6">
    <source>
        <dbReference type="ARBA" id="ARBA00023136"/>
    </source>
</evidence>
<keyword evidence="11" id="KW-1185">Reference proteome</keyword>
<feature type="domain" description="NADH:quinone oxidoreductase/Mrp antiporter transmembrane" evidence="9">
    <location>
        <begin position="128"/>
        <end position="414"/>
    </location>
</feature>
<feature type="transmembrane region" description="Helical" evidence="8">
    <location>
        <begin position="456"/>
        <end position="475"/>
    </location>
</feature>
<feature type="transmembrane region" description="Helical" evidence="8">
    <location>
        <begin position="413"/>
        <end position="435"/>
    </location>
</feature>